<evidence type="ECO:0000256" key="3">
    <source>
        <dbReference type="ARBA" id="ARBA00022737"/>
    </source>
</evidence>
<dbReference type="InterPro" id="IPR015943">
    <property type="entry name" value="WD40/YVTN_repeat-like_dom_sf"/>
</dbReference>
<feature type="repeat" description="WD" evidence="5">
    <location>
        <begin position="58"/>
        <end position="99"/>
    </location>
</feature>
<keyword evidence="8" id="KW-1185">Reference proteome</keyword>
<dbReference type="Proteomes" id="UP000274756">
    <property type="component" value="Unassembled WGS sequence"/>
</dbReference>
<dbReference type="PROSITE" id="PS00678">
    <property type="entry name" value="WD_REPEATS_1"/>
    <property type="match status" value="1"/>
</dbReference>
<dbReference type="OrthoDB" id="196858at2759"/>
<evidence type="ECO:0000256" key="5">
    <source>
        <dbReference type="PROSITE-ProRule" id="PRU00221"/>
    </source>
</evidence>
<dbReference type="Pfam" id="PF00400">
    <property type="entry name" value="WD40"/>
    <property type="match status" value="2"/>
</dbReference>
<keyword evidence="3" id="KW-0677">Repeat</keyword>
<dbReference type="PROSITE" id="PS50294">
    <property type="entry name" value="WD_REPEATS_REGION"/>
    <property type="match status" value="1"/>
</dbReference>
<reference evidence="9" key="1">
    <citation type="submission" date="2017-02" db="UniProtKB">
        <authorList>
            <consortium name="WormBaseParasite"/>
        </authorList>
    </citation>
    <scope>IDENTIFICATION</scope>
</reference>
<evidence type="ECO:0000313" key="8">
    <source>
        <dbReference type="Proteomes" id="UP000274756"/>
    </source>
</evidence>
<accession>A0A0N4U3D9</accession>
<evidence type="ECO:0000256" key="4">
    <source>
        <dbReference type="ARBA" id="ARBA00023242"/>
    </source>
</evidence>
<dbReference type="EMBL" id="UYYG01001152">
    <property type="protein sequence ID" value="VDN55627.1"/>
    <property type="molecule type" value="Genomic_DNA"/>
</dbReference>
<evidence type="ECO:0000313" key="9">
    <source>
        <dbReference type="WBParaSite" id="DME_0000124001-mRNA-1"/>
    </source>
</evidence>
<evidence type="ECO:0000256" key="2">
    <source>
        <dbReference type="ARBA" id="ARBA00022574"/>
    </source>
</evidence>
<dbReference type="SUPFAM" id="SSF50978">
    <property type="entry name" value="WD40 repeat-like"/>
    <property type="match status" value="1"/>
</dbReference>
<reference evidence="6 8" key="2">
    <citation type="submission" date="2018-11" db="EMBL/GenBank/DDBJ databases">
        <authorList>
            <consortium name="Pathogen Informatics"/>
        </authorList>
    </citation>
    <scope>NUCLEOTIDE SEQUENCE [LARGE SCALE GENOMIC DNA]</scope>
</reference>
<organism evidence="7 9">
    <name type="scientific">Dracunculus medinensis</name>
    <name type="common">Guinea worm</name>
    <dbReference type="NCBI Taxonomy" id="318479"/>
    <lineage>
        <taxon>Eukaryota</taxon>
        <taxon>Metazoa</taxon>
        <taxon>Ecdysozoa</taxon>
        <taxon>Nematoda</taxon>
        <taxon>Chromadorea</taxon>
        <taxon>Rhabditida</taxon>
        <taxon>Spirurina</taxon>
        <taxon>Dracunculoidea</taxon>
        <taxon>Dracunculidae</taxon>
        <taxon>Dracunculus</taxon>
    </lineage>
</organism>
<name>A0A0N4U3D9_DRAME</name>
<dbReference type="PANTHER" id="PTHR44040:SF1">
    <property type="entry name" value="RETINOBLASTOMA-BINDING PROTEIN 5"/>
    <property type="match status" value="1"/>
</dbReference>
<evidence type="ECO:0000256" key="1">
    <source>
        <dbReference type="ARBA" id="ARBA00004123"/>
    </source>
</evidence>
<protein>
    <submittedName>
        <fullName evidence="9">WD_REPEATS_REGION domain-containing protein</fullName>
    </submittedName>
</protein>
<dbReference type="STRING" id="318479.A0A0N4U3D9"/>
<comment type="subcellular location">
    <subcellularLocation>
        <location evidence="1">Nucleus</location>
    </subcellularLocation>
</comment>
<gene>
    <name evidence="6" type="ORF">DME_LOCUS5600</name>
</gene>
<dbReference type="SMART" id="SM00320">
    <property type="entry name" value="WD40"/>
    <property type="match status" value="6"/>
</dbReference>
<dbReference type="PROSITE" id="PS50082">
    <property type="entry name" value="WD_REPEATS_2"/>
    <property type="match status" value="1"/>
</dbReference>
<dbReference type="PANTHER" id="PTHR44040">
    <property type="entry name" value="RETINOBLASTOMA-BINDING PROTEIN 5"/>
    <property type="match status" value="1"/>
</dbReference>
<dbReference type="InterPro" id="IPR001680">
    <property type="entry name" value="WD40_rpt"/>
</dbReference>
<keyword evidence="4" id="KW-0539">Nucleus</keyword>
<evidence type="ECO:0000313" key="6">
    <source>
        <dbReference type="EMBL" id="VDN55627.1"/>
    </source>
</evidence>
<dbReference type="WBParaSite" id="DME_0000124001-mRNA-1">
    <property type="protein sequence ID" value="DME_0000124001-mRNA-1"/>
    <property type="gene ID" value="DME_0000124001"/>
</dbReference>
<dbReference type="Proteomes" id="UP000038040">
    <property type="component" value="Unplaced"/>
</dbReference>
<evidence type="ECO:0000313" key="7">
    <source>
        <dbReference type="Proteomes" id="UP000038040"/>
    </source>
</evidence>
<dbReference type="AlphaFoldDB" id="A0A0N4U3D9"/>
<keyword evidence="2 5" id="KW-0853">WD repeat</keyword>
<dbReference type="InterPro" id="IPR019775">
    <property type="entry name" value="WD40_repeat_CS"/>
</dbReference>
<sequence length="408" mass="45689">MKNLGVCYPEELDGILDALQGTANCCKFNRWGSLVAVGSIDGRVFIYDVITKGVVKTCGNHGVPITSLSWSRNGRKLLTASTDWSVVIWDVLEGARLERFVYGNAVISAMFNPRSFFKTSQKIANNQLGDILVATFDRRGKYIVTGSSKGRIAFYDSKTVNLVTHIKQGNSFHQIKNIVLSCRHDFLITNSQDRIIRTYNMNNLLKRPPGSVVEPMQKLLDIVNRASWKTICVSNDGDYICGGSAKGHSLYIWERNSGSLIKILHGTKGEVLHDVQWHPTRPIILSVAHGIVSVWTQAHVENWSAFAPDFTELEENTKYIEKESEFDLEDEDASNAEENSVQEDDNEIINVIEMKSSNTFYCSSDEDSESSMRPNDLSSKTGPLWFIPITPESESFDENVSVNIGNFI</sequence>
<proteinExistence type="predicted"/>
<dbReference type="InterPro" id="IPR036322">
    <property type="entry name" value="WD40_repeat_dom_sf"/>
</dbReference>
<dbReference type="Gene3D" id="2.130.10.10">
    <property type="entry name" value="YVTN repeat-like/Quinoprotein amine dehydrogenase"/>
    <property type="match status" value="2"/>
</dbReference>
<dbReference type="InterPro" id="IPR037850">
    <property type="entry name" value="RBBP5/Swd1"/>
</dbReference>
<dbReference type="GO" id="GO:0048188">
    <property type="term" value="C:Set1C/COMPASS complex"/>
    <property type="evidence" value="ECO:0007669"/>
    <property type="project" value="InterPro"/>
</dbReference>